<evidence type="ECO:0000256" key="1">
    <source>
        <dbReference type="SAM" id="MobiDB-lite"/>
    </source>
</evidence>
<accession>A0ABP9IRB4</accession>
<dbReference type="EMBL" id="BAABKB010000004">
    <property type="protein sequence ID" value="GAA5006066.1"/>
    <property type="molecule type" value="Genomic_DNA"/>
</dbReference>
<evidence type="ECO:0000313" key="3">
    <source>
        <dbReference type="Proteomes" id="UP001501759"/>
    </source>
</evidence>
<sequence length="295" mass="30005">MSVRTGVAGLPGSVRPRLVAAIGLGVLCAALTACGNGEPEGRGTSAAVASTIAATPPSSGPPSPGATADPTPSISDTPTTEAADTVTDTPDEEPLAEGDGAASALWGEKYSGTADISVRVYDYCNADGSRRLADSQTYSANSTLDLGRPRTGGDETEDNPFSLLFAAGDPAQAGAVSFWSSAVSTTSGQDLAGNPRDPHLLLTYWDVDWSGGELDARLTDPHTREAVALNLINWSSPVVACRSDLGSLPGGYPHALATGTTFRGPLDASTASLTAEGTSTDGLVEFRIEFEGTAS</sequence>
<evidence type="ECO:0000313" key="2">
    <source>
        <dbReference type="EMBL" id="GAA5006066.1"/>
    </source>
</evidence>
<evidence type="ECO:0008006" key="4">
    <source>
        <dbReference type="Google" id="ProtNLM"/>
    </source>
</evidence>
<organism evidence="2 3">
    <name type="scientific">Streptomyces siamensis</name>
    <dbReference type="NCBI Taxonomy" id="1274986"/>
    <lineage>
        <taxon>Bacteria</taxon>
        <taxon>Bacillati</taxon>
        <taxon>Actinomycetota</taxon>
        <taxon>Actinomycetes</taxon>
        <taxon>Kitasatosporales</taxon>
        <taxon>Streptomycetaceae</taxon>
        <taxon>Streptomyces</taxon>
    </lineage>
</organism>
<feature type="compositionally biased region" description="Low complexity" evidence="1">
    <location>
        <begin position="65"/>
        <end position="80"/>
    </location>
</feature>
<dbReference type="PROSITE" id="PS51257">
    <property type="entry name" value="PROKAR_LIPOPROTEIN"/>
    <property type="match status" value="1"/>
</dbReference>
<proteinExistence type="predicted"/>
<name>A0ABP9IRB4_9ACTN</name>
<comment type="caution">
    <text evidence="2">The sequence shown here is derived from an EMBL/GenBank/DDBJ whole genome shotgun (WGS) entry which is preliminary data.</text>
</comment>
<dbReference type="Proteomes" id="UP001501759">
    <property type="component" value="Unassembled WGS sequence"/>
</dbReference>
<keyword evidence="3" id="KW-1185">Reference proteome</keyword>
<feature type="region of interest" description="Disordered" evidence="1">
    <location>
        <begin position="52"/>
        <end position="102"/>
    </location>
</feature>
<gene>
    <name evidence="2" type="ORF">GCM10023335_23360</name>
</gene>
<protein>
    <recommendedName>
        <fullName evidence="4">Lipoprotein</fullName>
    </recommendedName>
</protein>
<reference evidence="3" key="1">
    <citation type="journal article" date="2019" name="Int. J. Syst. Evol. Microbiol.">
        <title>The Global Catalogue of Microorganisms (GCM) 10K type strain sequencing project: providing services to taxonomists for standard genome sequencing and annotation.</title>
        <authorList>
            <consortium name="The Broad Institute Genomics Platform"/>
            <consortium name="The Broad Institute Genome Sequencing Center for Infectious Disease"/>
            <person name="Wu L."/>
            <person name="Ma J."/>
        </authorList>
    </citation>
    <scope>NUCLEOTIDE SEQUENCE [LARGE SCALE GENOMIC DNA]</scope>
    <source>
        <strain evidence="3">JCM 18409</strain>
    </source>
</reference>